<evidence type="ECO:0000259" key="1">
    <source>
        <dbReference type="PROSITE" id="PS50921"/>
    </source>
</evidence>
<proteinExistence type="predicted"/>
<reference evidence="2" key="1">
    <citation type="submission" date="2020-10" db="EMBL/GenBank/DDBJ databases">
        <authorList>
            <person name="Gilroy R."/>
        </authorList>
    </citation>
    <scope>NUCLEOTIDE SEQUENCE</scope>
    <source>
        <strain evidence="2">ChiHjej10B9-9673</strain>
    </source>
</reference>
<feature type="domain" description="ANTAR" evidence="1">
    <location>
        <begin position="1"/>
        <end position="50"/>
    </location>
</feature>
<evidence type="ECO:0000313" key="2">
    <source>
        <dbReference type="EMBL" id="HIS66339.1"/>
    </source>
</evidence>
<dbReference type="SMART" id="SM01012">
    <property type="entry name" value="ANTAR"/>
    <property type="match status" value="1"/>
</dbReference>
<dbReference type="InterPro" id="IPR036388">
    <property type="entry name" value="WH-like_DNA-bd_sf"/>
</dbReference>
<name>A0A9D1JVK2_9FIRM</name>
<dbReference type="GO" id="GO:0003723">
    <property type="term" value="F:RNA binding"/>
    <property type="evidence" value="ECO:0007669"/>
    <property type="project" value="InterPro"/>
</dbReference>
<comment type="caution">
    <text evidence="2">The sequence shown here is derived from an EMBL/GenBank/DDBJ whole genome shotgun (WGS) entry which is preliminary data.</text>
</comment>
<dbReference type="Pfam" id="PF03861">
    <property type="entry name" value="ANTAR"/>
    <property type="match status" value="1"/>
</dbReference>
<reference evidence="2" key="2">
    <citation type="journal article" date="2021" name="PeerJ">
        <title>Extensive microbial diversity within the chicken gut microbiome revealed by metagenomics and culture.</title>
        <authorList>
            <person name="Gilroy R."/>
            <person name="Ravi A."/>
            <person name="Getino M."/>
            <person name="Pursley I."/>
            <person name="Horton D.L."/>
            <person name="Alikhan N.F."/>
            <person name="Baker D."/>
            <person name="Gharbi K."/>
            <person name="Hall N."/>
            <person name="Watson M."/>
            <person name="Adriaenssens E.M."/>
            <person name="Foster-Nyarko E."/>
            <person name="Jarju S."/>
            <person name="Secka A."/>
            <person name="Antonio M."/>
            <person name="Oren A."/>
            <person name="Chaudhuri R.R."/>
            <person name="La Ragione R."/>
            <person name="Hildebrand F."/>
            <person name="Pallen M.J."/>
        </authorList>
    </citation>
    <scope>NUCLEOTIDE SEQUENCE</scope>
    <source>
        <strain evidence="2">ChiHjej10B9-9673</strain>
    </source>
</reference>
<evidence type="ECO:0000313" key="3">
    <source>
        <dbReference type="Proteomes" id="UP000824001"/>
    </source>
</evidence>
<organism evidence="2 3">
    <name type="scientific">Candidatus Scatomorpha merdipullorum</name>
    <dbReference type="NCBI Taxonomy" id="2840927"/>
    <lineage>
        <taxon>Bacteria</taxon>
        <taxon>Bacillati</taxon>
        <taxon>Bacillota</taxon>
        <taxon>Clostridia</taxon>
        <taxon>Eubacteriales</taxon>
        <taxon>Candidatus Scatomorpha</taxon>
    </lineage>
</organism>
<gene>
    <name evidence="2" type="ORF">IAC18_02130</name>
</gene>
<dbReference type="Gene3D" id="1.10.10.10">
    <property type="entry name" value="Winged helix-like DNA-binding domain superfamily/Winged helix DNA-binding domain"/>
    <property type="match status" value="1"/>
</dbReference>
<protein>
    <submittedName>
        <fullName evidence="2">ANTAR domain-containing protein</fullName>
    </submittedName>
</protein>
<accession>A0A9D1JVK2</accession>
<dbReference type="InterPro" id="IPR005561">
    <property type="entry name" value="ANTAR"/>
</dbReference>
<dbReference type="SUPFAM" id="SSF52172">
    <property type="entry name" value="CheY-like"/>
    <property type="match status" value="1"/>
</dbReference>
<dbReference type="EMBL" id="DVJK01000059">
    <property type="protein sequence ID" value="HIS66339.1"/>
    <property type="molecule type" value="Genomic_DNA"/>
</dbReference>
<dbReference type="AlphaFoldDB" id="A0A9D1JVK2"/>
<sequence>MLVEEIRLVNRAKLILIKMRGMSEGEAHRFIVRSAMDRCVRKRAVAQEIIDYHEKYEEKRGSTRNAEGNSHRP</sequence>
<dbReference type="Proteomes" id="UP000824001">
    <property type="component" value="Unassembled WGS sequence"/>
</dbReference>
<dbReference type="InterPro" id="IPR011006">
    <property type="entry name" value="CheY-like_superfamily"/>
</dbReference>
<dbReference type="PROSITE" id="PS50921">
    <property type="entry name" value="ANTAR"/>
    <property type="match status" value="1"/>
</dbReference>